<dbReference type="RefSeq" id="WP_011480317.1">
    <property type="nucleotide sequence ID" value="NC_007947.1"/>
</dbReference>
<name>Q1GZH4_METFK</name>
<feature type="signal peptide" evidence="2">
    <location>
        <begin position="1"/>
        <end position="25"/>
    </location>
</feature>
<evidence type="ECO:0000256" key="2">
    <source>
        <dbReference type="SAM" id="SignalP"/>
    </source>
</evidence>
<keyword evidence="1" id="KW-0472">Membrane</keyword>
<dbReference type="InterPro" id="IPR013424">
    <property type="entry name" value="Ice-binding_C"/>
</dbReference>
<organism evidence="4 5">
    <name type="scientific">Methylobacillus flagellatus (strain ATCC 51484 / DSM 6875 / VKM B-1610 / KT)</name>
    <dbReference type="NCBI Taxonomy" id="265072"/>
    <lineage>
        <taxon>Bacteria</taxon>
        <taxon>Pseudomonadati</taxon>
        <taxon>Pseudomonadota</taxon>
        <taxon>Betaproteobacteria</taxon>
        <taxon>Nitrosomonadales</taxon>
        <taxon>Methylophilaceae</taxon>
        <taxon>Methylobacillus</taxon>
    </lineage>
</organism>
<dbReference type="HOGENOM" id="CLU_1072857_0_0_4"/>
<protein>
    <recommendedName>
        <fullName evidence="3">Ice-binding protein C-terminal domain-containing protein</fullName>
    </recommendedName>
</protein>
<keyword evidence="1" id="KW-1133">Transmembrane helix</keyword>
<dbReference type="AlphaFoldDB" id="Q1GZH4"/>
<dbReference type="Pfam" id="PF07589">
    <property type="entry name" value="PEP-CTERM"/>
    <property type="match status" value="1"/>
</dbReference>
<sequence>MLNFKGMIVTSLLVGASMISQAALAAPSAGVKATLTGYEFSSKKDVVDVNVDLKGKGLFGWWGGASGDVAAGAYSGTWDNGDSFAAFCVELTQGFRAFGKSATYTEGTFSATVESNLTNLANKYYSFVDDAISSAAFQVAVWEIVYEKDDGLNLGKDKFQAEPTKEWHGKFMFGKWVTDPDSKAAIDLAKTWLAGVNDDSVVATGDYALTYLQNKKYQDLVVFTAVAAVPEPATYGMLLLGMGVVAFVARRRRGHTIRF</sequence>
<keyword evidence="1" id="KW-0812">Transmembrane</keyword>
<feature type="transmembrane region" description="Helical" evidence="1">
    <location>
        <begin position="232"/>
        <end position="249"/>
    </location>
</feature>
<dbReference type="STRING" id="265072.Mfla_2096"/>
<dbReference type="Proteomes" id="UP000002440">
    <property type="component" value="Chromosome"/>
</dbReference>
<evidence type="ECO:0000313" key="4">
    <source>
        <dbReference type="EMBL" id="ABE50363.1"/>
    </source>
</evidence>
<evidence type="ECO:0000256" key="1">
    <source>
        <dbReference type="SAM" id="Phobius"/>
    </source>
</evidence>
<accession>Q1GZH4</accession>
<dbReference type="eggNOG" id="ENOG5033ECK">
    <property type="taxonomic scope" value="Bacteria"/>
</dbReference>
<keyword evidence="5" id="KW-1185">Reference proteome</keyword>
<evidence type="ECO:0000313" key="5">
    <source>
        <dbReference type="Proteomes" id="UP000002440"/>
    </source>
</evidence>
<gene>
    <name evidence="4" type="ordered locus">Mfla_2096</name>
</gene>
<reference evidence="4 5" key="1">
    <citation type="submission" date="2006-03" db="EMBL/GenBank/DDBJ databases">
        <title>Complete sequence of Methylobacillus flagellatus KT.</title>
        <authorList>
            <consortium name="US DOE Joint Genome Institute"/>
            <person name="Copeland A."/>
            <person name="Lucas S."/>
            <person name="Lapidus A."/>
            <person name="Barry K."/>
            <person name="Detter J.C."/>
            <person name="Glavina del Rio T."/>
            <person name="Hammon N."/>
            <person name="Israni S."/>
            <person name="Dalin E."/>
            <person name="Tice H."/>
            <person name="Pitluck S."/>
            <person name="Brettin T."/>
            <person name="Bruce D."/>
            <person name="Han C."/>
            <person name="Tapia R."/>
            <person name="Saunders E."/>
            <person name="Gilna P."/>
            <person name="Schmutz J."/>
            <person name="Larimer F."/>
            <person name="Land M."/>
            <person name="Kyrpides N."/>
            <person name="Anderson I."/>
            <person name="Richardson P."/>
        </authorList>
    </citation>
    <scope>NUCLEOTIDE SEQUENCE [LARGE SCALE GENOMIC DNA]</scope>
    <source>
        <strain evidence="5">KT / ATCC 51484 / DSM 6875</strain>
    </source>
</reference>
<proteinExistence type="predicted"/>
<dbReference type="KEGG" id="mfa:Mfla_2096"/>
<keyword evidence="2" id="KW-0732">Signal</keyword>
<dbReference type="EMBL" id="CP000284">
    <property type="protein sequence ID" value="ABE50363.1"/>
    <property type="molecule type" value="Genomic_DNA"/>
</dbReference>
<dbReference type="NCBIfam" id="TIGR02595">
    <property type="entry name" value="PEP_CTERM"/>
    <property type="match status" value="1"/>
</dbReference>
<feature type="chain" id="PRO_5004189796" description="Ice-binding protein C-terminal domain-containing protein" evidence="2">
    <location>
        <begin position="26"/>
        <end position="259"/>
    </location>
</feature>
<evidence type="ECO:0000259" key="3">
    <source>
        <dbReference type="Pfam" id="PF07589"/>
    </source>
</evidence>
<feature type="domain" description="Ice-binding protein C-terminal" evidence="3">
    <location>
        <begin position="228"/>
        <end position="252"/>
    </location>
</feature>